<evidence type="ECO:0000313" key="1">
    <source>
        <dbReference type="EMBL" id="WUQ17368.1"/>
    </source>
</evidence>
<sequence length="685" mass="74435">MITAPRPRRIDRDVFHEDEEPQRTYPGDVRRWATGEPYRLAREECQEGPLIPTAVETQARGEALLLDALLSEYGLHRPALTGGPFGIIMVTPRTHEILIRVTPRQLPRWTATVLRTVPTGAALVWSTEERGIALTLAEARVVLVGTTESDWRAAIDRTERSAGQPVSARAHDDRIGYLAPIVPLLSATLRRVHLLTDSEVSSPTVELLIAEHRGEPCLYDATSGAPSAIPLWQSVAAPLELWPSAYRSATAVDVRGAIGRLMSEADDGLGVLAQDVSEALCKLAGVPAVPLTLRAAQLALSVAEEVLADPRFVSLFDGGGWAAKRRRDLDLAWVAHTEEAVTPPGAERLVEAFTGDLDMLGMLTLSEEHALTDSLTAAGELEEDVSAIAQGTLIRLLDWALAAATRSATPWAWCPSEGSKSLHSNAPTSDPDGILQLKAEANSFAVSVTAPSLRESQYVHTWEECDAPSRAAAILLAESAARTAGIAMHYVRDPQKGRLLLPRPVDQRTDLTTAGVILAAHADAIFDFEDLASMLSRLRYRADTAANASEGHWRRQAAVPDDPHDYTHSVLGDVQVWCGTPGTHDGEPANTALPDSPEYRRHLAQHGAAMDPFVTCYLTAAAEVEDAKDFDDRHRAGVTALRNADLEHLADSDPRPIDQRVMTAITAIPLDANEIEAWYEVYFEE</sequence>
<dbReference type="Proteomes" id="UP001432039">
    <property type="component" value="Chromosome"/>
</dbReference>
<name>A0ABZ1TPQ5_STRVG</name>
<accession>A0ABZ1TPQ5</accession>
<evidence type="ECO:0000313" key="2">
    <source>
        <dbReference type="Proteomes" id="UP001432039"/>
    </source>
</evidence>
<dbReference type="EMBL" id="CP108090">
    <property type="protein sequence ID" value="WUQ17368.1"/>
    <property type="molecule type" value="Genomic_DNA"/>
</dbReference>
<dbReference type="RefSeq" id="WP_328965588.1">
    <property type="nucleotide sequence ID" value="NZ_CP108090.1"/>
</dbReference>
<keyword evidence="2" id="KW-1185">Reference proteome</keyword>
<reference evidence="1" key="1">
    <citation type="submission" date="2022-10" db="EMBL/GenBank/DDBJ databases">
        <title>The complete genomes of actinobacterial strains from the NBC collection.</title>
        <authorList>
            <person name="Joergensen T.S."/>
            <person name="Alvarez Arevalo M."/>
            <person name="Sterndorff E.B."/>
            <person name="Faurdal D."/>
            <person name="Vuksanovic O."/>
            <person name="Mourched A.-S."/>
            <person name="Charusanti P."/>
            <person name="Shaw S."/>
            <person name="Blin K."/>
            <person name="Weber T."/>
        </authorList>
    </citation>
    <scope>NUCLEOTIDE SEQUENCE</scope>
    <source>
        <strain evidence="1">NBC_00248</strain>
    </source>
</reference>
<protein>
    <recommendedName>
        <fullName evidence="3">SUKH-4 immunity protein of toxin-antitoxin system</fullName>
    </recommendedName>
</protein>
<gene>
    <name evidence="1" type="ORF">OG517_41655</name>
</gene>
<evidence type="ECO:0008006" key="3">
    <source>
        <dbReference type="Google" id="ProtNLM"/>
    </source>
</evidence>
<proteinExistence type="predicted"/>
<organism evidence="1 2">
    <name type="scientific">Streptomyces virginiae</name>
    <name type="common">Streptomyces cinnamonensis</name>
    <dbReference type="NCBI Taxonomy" id="1961"/>
    <lineage>
        <taxon>Bacteria</taxon>
        <taxon>Bacillati</taxon>
        <taxon>Actinomycetota</taxon>
        <taxon>Actinomycetes</taxon>
        <taxon>Kitasatosporales</taxon>
        <taxon>Streptomycetaceae</taxon>
        <taxon>Streptomyces</taxon>
    </lineage>
</organism>